<dbReference type="EMBL" id="KN881647">
    <property type="protein sequence ID" value="KIY51904.1"/>
    <property type="molecule type" value="Genomic_DNA"/>
</dbReference>
<proteinExistence type="predicted"/>
<dbReference type="InterPro" id="IPR000313">
    <property type="entry name" value="PWWP_dom"/>
</dbReference>
<accession>A0A0D7AJG8</accession>
<feature type="region of interest" description="Disordered" evidence="1">
    <location>
        <begin position="35"/>
        <end position="90"/>
    </location>
</feature>
<feature type="region of interest" description="Disordered" evidence="1">
    <location>
        <begin position="227"/>
        <end position="312"/>
    </location>
</feature>
<feature type="compositionally biased region" description="Polar residues" evidence="1">
    <location>
        <begin position="264"/>
        <end position="300"/>
    </location>
</feature>
<feature type="region of interest" description="Disordered" evidence="1">
    <location>
        <begin position="561"/>
        <end position="607"/>
    </location>
</feature>
<feature type="compositionally biased region" description="Basic and acidic residues" evidence="1">
    <location>
        <begin position="72"/>
        <end position="81"/>
    </location>
</feature>
<name>A0A0D7AJG8_9AGAR</name>
<dbReference type="SUPFAM" id="SSF63748">
    <property type="entry name" value="Tudor/PWWP/MBT"/>
    <property type="match status" value="1"/>
</dbReference>
<dbReference type="PROSITE" id="PS50812">
    <property type="entry name" value="PWWP"/>
    <property type="match status" value="1"/>
</dbReference>
<dbReference type="OrthoDB" id="20839at2759"/>
<evidence type="ECO:0000256" key="1">
    <source>
        <dbReference type="SAM" id="MobiDB-lite"/>
    </source>
</evidence>
<feature type="region of interest" description="Disordered" evidence="1">
    <location>
        <begin position="147"/>
        <end position="181"/>
    </location>
</feature>
<feature type="region of interest" description="Disordered" evidence="1">
    <location>
        <begin position="440"/>
        <end position="530"/>
    </location>
</feature>
<dbReference type="AlphaFoldDB" id="A0A0D7AJG8"/>
<feature type="compositionally biased region" description="Low complexity" evidence="1">
    <location>
        <begin position="440"/>
        <end position="450"/>
    </location>
</feature>
<feature type="compositionally biased region" description="Polar residues" evidence="1">
    <location>
        <begin position="572"/>
        <end position="583"/>
    </location>
</feature>
<evidence type="ECO:0000313" key="3">
    <source>
        <dbReference type="EMBL" id="KIY51904.1"/>
    </source>
</evidence>
<dbReference type="SMART" id="SM00293">
    <property type="entry name" value="PWWP"/>
    <property type="match status" value="1"/>
</dbReference>
<feature type="compositionally biased region" description="Basic residues" evidence="1">
    <location>
        <begin position="562"/>
        <end position="571"/>
    </location>
</feature>
<protein>
    <recommendedName>
        <fullName evidence="2">PWWP domain-containing protein</fullName>
    </recommendedName>
</protein>
<dbReference type="Gene3D" id="2.30.30.140">
    <property type="match status" value="1"/>
</dbReference>
<evidence type="ECO:0000313" key="4">
    <source>
        <dbReference type="Proteomes" id="UP000054144"/>
    </source>
</evidence>
<feature type="domain" description="PWWP" evidence="2">
    <location>
        <begin position="626"/>
        <end position="688"/>
    </location>
</feature>
<organism evidence="3 4">
    <name type="scientific">Fistulina hepatica ATCC 64428</name>
    <dbReference type="NCBI Taxonomy" id="1128425"/>
    <lineage>
        <taxon>Eukaryota</taxon>
        <taxon>Fungi</taxon>
        <taxon>Dikarya</taxon>
        <taxon>Basidiomycota</taxon>
        <taxon>Agaricomycotina</taxon>
        <taxon>Agaricomycetes</taxon>
        <taxon>Agaricomycetidae</taxon>
        <taxon>Agaricales</taxon>
        <taxon>Fistulinaceae</taxon>
        <taxon>Fistulina</taxon>
    </lineage>
</organism>
<dbReference type="Proteomes" id="UP000054144">
    <property type="component" value="Unassembled WGS sequence"/>
</dbReference>
<dbReference type="CDD" id="cd05839">
    <property type="entry name" value="PWWP_BRPF"/>
    <property type="match status" value="1"/>
</dbReference>
<evidence type="ECO:0000259" key="2">
    <source>
        <dbReference type="PROSITE" id="PS50812"/>
    </source>
</evidence>
<keyword evidence="4" id="KW-1185">Reference proteome</keyword>
<reference evidence="3 4" key="1">
    <citation type="journal article" date="2015" name="Fungal Genet. Biol.">
        <title>Evolution of novel wood decay mechanisms in Agaricales revealed by the genome sequences of Fistulina hepatica and Cylindrobasidium torrendii.</title>
        <authorList>
            <person name="Floudas D."/>
            <person name="Held B.W."/>
            <person name="Riley R."/>
            <person name="Nagy L.G."/>
            <person name="Koehler G."/>
            <person name="Ransdell A.S."/>
            <person name="Younus H."/>
            <person name="Chow J."/>
            <person name="Chiniquy J."/>
            <person name="Lipzen A."/>
            <person name="Tritt A."/>
            <person name="Sun H."/>
            <person name="Haridas S."/>
            <person name="LaButti K."/>
            <person name="Ohm R.A."/>
            <person name="Kues U."/>
            <person name="Blanchette R.A."/>
            <person name="Grigoriev I.V."/>
            <person name="Minto R.E."/>
            <person name="Hibbett D.S."/>
        </authorList>
    </citation>
    <scope>NUCLEOTIDE SEQUENCE [LARGE SCALE GENOMIC DNA]</scope>
    <source>
        <strain evidence="3 4">ATCC 64428</strain>
    </source>
</reference>
<dbReference type="Pfam" id="PF00855">
    <property type="entry name" value="PWWP"/>
    <property type="match status" value="1"/>
</dbReference>
<sequence length="763" mass="83027">MLYNKSDTPFYKAAHRMRGNIRPILQELDTLVSPHPAFSPLEAATSGAPEGLPNDMSTGVPDQTSGTASDPLKSDETDLQRRKQQSVGNLEPDMSLLELLEDSDALDISYILHAPPLESLISQELGVLKPPPPPPPRVRTRIKIKVPAAQREAQRRARNRKRDAAAALESQEDIPESSEGKAVADGVLLTVPAPQLKRARPSANAHSFEPLVVESVDQQQSFKMFEQGWILPPTQRRGGRAPIERHALPPPPLRKRPRTEKSRLSSFSTPTSESQTAQDTDNSAYRSSMFDRSSLPSSSIPDARPSEPVVSSSSLASVSTVVLLTSLPRLNSGWTQGDNISAPMERDEEDREETLKMDIHASAQSAEHIIPLPGSSDSDFAPAMSTAVESLLADSPSYAAEPWQQRPRFIIPATNPPTGFALGSVSTVTDVNRTALQRGAVVSSAEGSSSLQIAKEEPEAVSTERLPQTPREQTDEANIPSSPLTDVLSVSDASDYGEQGLPAGSELLNADTTRSSDGVVKPDGGVDHELNNTAVHLEPNMTISKDPDGVAVIEELDSPATRRAKHLRKKALSTNRPISSKSAAGTAGPPDEAAETAVGVSAGPRVQSPEPTLQLLNKNGKIYIEGGTLVWAKIPSYPWWPAVVFEADDPTIPLNIIKNYQKERKKQRKGDNLFFVRFFDKSMSWNFASLNCLKSLGDSRSLDERIQKRQKYKTRSLREECLAAYKQACAELDNSEEGKELANEENSKSGPAAEKPTRSARKR</sequence>
<feature type="compositionally biased region" description="Polar residues" evidence="1">
    <location>
        <begin position="55"/>
        <end position="68"/>
    </location>
</feature>
<feature type="compositionally biased region" description="Basic and acidic residues" evidence="1">
    <location>
        <begin position="736"/>
        <end position="747"/>
    </location>
</feature>
<gene>
    <name evidence="3" type="ORF">FISHEDRAFT_70398</name>
</gene>
<feature type="region of interest" description="Disordered" evidence="1">
    <location>
        <begin position="734"/>
        <end position="763"/>
    </location>
</feature>